<dbReference type="EMBL" id="LAZR01000051">
    <property type="protein sequence ID" value="KKN98507.1"/>
    <property type="molecule type" value="Genomic_DNA"/>
</dbReference>
<proteinExistence type="predicted"/>
<accession>A0A0F9VFD7</accession>
<evidence type="ECO:0000313" key="1">
    <source>
        <dbReference type="EMBL" id="KKN98507.1"/>
    </source>
</evidence>
<comment type="caution">
    <text evidence="1">The sequence shown here is derived from an EMBL/GenBank/DDBJ whole genome shotgun (WGS) entry which is preliminary data.</text>
</comment>
<sequence>MIYVITWDELNECPQVGRKDGAIHLTHVSAPGFGDVGKELAMLEVGKLIEFADSTAECGYFLDGKQVYPEATLKIKIDQFDAYVAERHRIIQEIDSTCSFCDGPASLLKKSETGEDIPVCYACNVLGPPGKKYDPTERLEFKGKKG</sequence>
<reference evidence="1" key="1">
    <citation type="journal article" date="2015" name="Nature">
        <title>Complex archaea that bridge the gap between prokaryotes and eukaryotes.</title>
        <authorList>
            <person name="Spang A."/>
            <person name="Saw J.H."/>
            <person name="Jorgensen S.L."/>
            <person name="Zaremba-Niedzwiedzka K."/>
            <person name="Martijn J."/>
            <person name="Lind A.E."/>
            <person name="van Eijk R."/>
            <person name="Schleper C."/>
            <person name="Guy L."/>
            <person name="Ettema T.J."/>
        </authorList>
    </citation>
    <scope>NUCLEOTIDE SEQUENCE</scope>
</reference>
<dbReference type="AlphaFoldDB" id="A0A0F9VFD7"/>
<organism evidence="1">
    <name type="scientific">marine sediment metagenome</name>
    <dbReference type="NCBI Taxonomy" id="412755"/>
    <lineage>
        <taxon>unclassified sequences</taxon>
        <taxon>metagenomes</taxon>
        <taxon>ecological metagenomes</taxon>
    </lineage>
</organism>
<name>A0A0F9VFD7_9ZZZZ</name>
<gene>
    <name evidence="1" type="ORF">LCGC14_0146180</name>
</gene>
<protein>
    <submittedName>
        <fullName evidence="1">Uncharacterized protein</fullName>
    </submittedName>
</protein>